<evidence type="ECO:0000313" key="2">
    <source>
        <dbReference type="Proteomes" id="UP000029096"/>
    </source>
</evidence>
<accession>A0A086ZJW7</accession>
<keyword evidence="2" id="KW-1185">Reference proteome</keyword>
<gene>
    <name evidence="1" type="ORF">BBOH_0290</name>
</gene>
<evidence type="ECO:0000313" key="1">
    <source>
        <dbReference type="EMBL" id="KFI46817.1"/>
    </source>
</evidence>
<sequence length="51" mass="5724">MLIYKKSMASFVLIKKIISNVNTIQTISTERFTNNLAMSKKDGTHSLTFSA</sequence>
<protein>
    <submittedName>
        <fullName evidence="1">Uncharacterized protein</fullName>
    </submittedName>
</protein>
<reference evidence="1 2" key="1">
    <citation type="submission" date="2014-03" db="EMBL/GenBank/DDBJ databases">
        <title>Genomics of Bifidobacteria.</title>
        <authorList>
            <person name="Ventura M."/>
            <person name="Milani C."/>
            <person name="Lugli G.A."/>
        </authorList>
    </citation>
    <scope>NUCLEOTIDE SEQUENCE [LARGE SCALE GENOMIC DNA]</scope>
    <source>
        <strain evidence="1 2">DSM 22767</strain>
    </source>
</reference>
<name>A0A086ZJW7_9BIFI</name>
<dbReference type="EMBL" id="JGYP01000001">
    <property type="protein sequence ID" value="KFI46817.1"/>
    <property type="molecule type" value="Genomic_DNA"/>
</dbReference>
<proteinExistence type="predicted"/>
<dbReference type="Proteomes" id="UP000029096">
    <property type="component" value="Unassembled WGS sequence"/>
</dbReference>
<comment type="caution">
    <text evidence="1">The sequence shown here is derived from an EMBL/GenBank/DDBJ whole genome shotgun (WGS) entry which is preliminary data.</text>
</comment>
<organism evidence="1 2">
    <name type="scientific">Bifidobacterium bohemicum DSM 22767</name>
    <dbReference type="NCBI Taxonomy" id="1437606"/>
    <lineage>
        <taxon>Bacteria</taxon>
        <taxon>Bacillati</taxon>
        <taxon>Actinomycetota</taxon>
        <taxon>Actinomycetes</taxon>
        <taxon>Bifidobacteriales</taxon>
        <taxon>Bifidobacteriaceae</taxon>
        <taxon>Bifidobacterium</taxon>
    </lineage>
</organism>
<dbReference type="AlphaFoldDB" id="A0A086ZJW7"/>